<name>A0AAE1EQA6_PETCI</name>
<evidence type="ECO:0000313" key="1">
    <source>
        <dbReference type="EMBL" id="KAK3859457.1"/>
    </source>
</evidence>
<dbReference type="Proteomes" id="UP001286313">
    <property type="component" value="Unassembled WGS sequence"/>
</dbReference>
<evidence type="ECO:0000313" key="2">
    <source>
        <dbReference type="Proteomes" id="UP001286313"/>
    </source>
</evidence>
<sequence>MAPTKPPQNFLHYAASSGHRRRVLVLALPDLVVDTEGRDIDACTPPSSHPVTSGFSRGVGTLVSRPAWQRHRALSCDVTLEEECGRELRKIADSFDFMADDDDDDGRSLWWRRLRNSFRRRR</sequence>
<gene>
    <name evidence="1" type="ORF">Pcinc_034435</name>
</gene>
<organism evidence="1 2">
    <name type="scientific">Petrolisthes cinctipes</name>
    <name type="common">Flat porcelain crab</name>
    <dbReference type="NCBI Taxonomy" id="88211"/>
    <lineage>
        <taxon>Eukaryota</taxon>
        <taxon>Metazoa</taxon>
        <taxon>Ecdysozoa</taxon>
        <taxon>Arthropoda</taxon>
        <taxon>Crustacea</taxon>
        <taxon>Multicrustacea</taxon>
        <taxon>Malacostraca</taxon>
        <taxon>Eumalacostraca</taxon>
        <taxon>Eucarida</taxon>
        <taxon>Decapoda</taxon>
        <taxon>Pleocyemata</taxon>
        <taxon>Anomura</taxon>
        <taxon>Galatheoidea</taxon>
        <taxon>Porcellanidae</taxon>
        <taxon>Petrolisthes</taxon>
    </lineage>
</organism>
<dbReference type="AlphaFoldDB" id="A0AAE1EQA6"/>
<reference evidence="1" key="1">
    <citation type="submission" date="2023-10" db="EMBL/GenBank/DDBJ databases">
        <title>Genome assemblies of two species of porcelain crab, Petrolisthes cinctipes and Petrolisthes manimaculis (Anomura: Porcellanidae).</title>
        <authorList>
            <person name="Angst P."/>
        </authorList>
    </citation>
    <scope>NUCLEOTIDE SEQUENCE</scope>
    <source>
        <strain evidence="1">PB745_01</strain>
        <tissue evidence="1">Gill</tissue>
    </source>
</reference>
<dbReference type="EMBL" id="JAWQEG010005023">
    <property type="protein sequence ID" value="KAK3859457.1"/>
    <property type="molecule type" value="Genomic_DNA"/>
</dbReference>
<comment type="caution">
    <text evidence="1">The sequence shown here is derived from an EMBL/GenBank/DDBJ whole genome shotgun (WGS) entry which is preliminary data.</text>
</comment>
<keyword evidence="2" id="KW-1185">Reference proteome</keyword>
<protein>
    <submittedName>
        <fullName evidence="1">Uncharacterized protein</fullName>
    </submittedName>
</protein>
<accession>A0AAE1EQA6</accession>
<proteinExistence type="predicted"/>